<accession>A0A0J9ERW4</accession>
<sequence length="118" mass="12863">MNLTVSLACVASCTELYAECTEQKALSGQVSVYNPGQSRPGPYKLGLYGLIRPWTGSPNRPLEITLPVWMSHCRSFVYAEFAGAVQRSLQPLQCTATGLSARSHDQGIGREVNTKENT</sequence>
<organism evidence="1">
    <name type="scientific">Ajellomyces dermatitidis (strain ATCC 18188 / CBS 674.68)</name>
    <name type="common">Blastomyces dermatitidis</name>
    <dbReference type="NCBI Taxonomy" id="653446"/>
    <lineage>
        <taxon>Eukaryota</taxon>
        <taxon>Fungi</taxon>
        <taxon>Dikarya</taxon>
        <taxon>Ascomycota</taxon>
        <taxon>Pezizomycotina</taxon>
        <taxon>Eurotiomycetes</taxon>
        <taxon>Eurotiomycetidae</taxon>
        <taxon>Onygenales</taxon>
        <taxon>Ajellomycetaceae</taxon>
        <taxon>Blastomyces</taxon>
    </lineage>
</organism>
<gene>
    <name evidence="1" type="ORF">BDDG_13025</name>
</gene>
<dbReference type="AlphaFoldDB" id="A0A0J9ERW4"/>
<protein>
    <submittedName>
        <fullName evidence="1">Uncharacterized protein</fullName>
    </submittedName>
</protein>
<proteinExistence type="predicted"/>
<name>A0A0J9ERW4_AJEDA</name>
<dbReference type="Proteomes" id="UP000007802">
    <property type="component" value="Unassembled WGS sequence"/>
</dbReference>
<reference evidence="1" key="1">
    <citation type="submission" date="2010-03" db="EMBL/GenBank/DDBJ databases">
        <title>Annotation of Blastomyces dermatitidis strain ATCC 18188.</title>
        <authorList>
            <consortium name="The Broad Institute Genome Sequencing Platform"/>
            <consortium name="Broad Institute Genome Sequencing Center for Infectious Disease."/>
            <person name="Cuomo C."/>
            <person name="Klein B."/>
            <person name="Sullivan T."/>
            <person name="Heitman J."/>
            <person name="Young S."/>
            <person name="Zeng Q."/>
            <person name="Gargeya S."/>
            <person name="Alvarado L."/>
            <person name="Berlin A.M."/>
            <person name="Chapman S.B."/>
            <person name="Chen Z."/>
            <person name="Freedman E."/>
            <person name="Gellesch M."/>
            <person name="Goldberg J."/>
            <person name="Griggs A."/>
            <person name="Gujja S."/>
            <person name="Heilman E."/>
            <person name="Heiman D."/>
            <person name="Howarth C."/>
            <person name="Mehta T."/>
            <person name="Neiman D."/>
            <person name="Pearson M."/>
            <person name="Roberts A."/>
            <person name="Saif S."/>
            <person name="Shea T."/>
            <person name="Shenoy N."/>
            <person name="Sisk P."/>
            <person name="Stolte C."/>
            <person name="Sykes S."/>
            <person name="White J."/>
            <person name="Yandava C."/>
            <person name="Haas B."/>
            <person name="Nusbaum C."/>
            <person name="Birren B."/>
        </authorList>
    </citation>
    <scope>NUCLEOTIDE SEQUENCE</scope>
    <source>
        <strain evidence="1">ATCC 18188</strain>
    </source>
</reference>
<dbReference type="EMBL" id="GG749508">
    <property type="protein sequence ID" value="KMW68777.1"/>
    <property type="molecule type" value="Genomic_DNA"/>
</dbReference>
<evidence type="ECO:0000313" key="1">
    <source>
        <dbReference type="EMBL" id="KMW68777.1"/>
    </source>
</evidence>